<sequence>MKRWLVPVVSMAVLVSPTAAQSPADPAQLLPGGARWASERPANWNGTLLLWSRGYSPTVGKPETAPAALREALLARGYAIAGSDYGSGGWALEEAVPAQRATIAAFAARHGKPKRVIAWGYSMGGLVTTALAEQRPAAIDGAVALCASIGGAVGMMNMALDGATAFRTLVAPDAGIRVVDIDDDMANGKKVEAAVADAAATPAGRARIALAGVLAGIPGWTSRDRAEPAPTDYAAQADEIARSFSRGVFLPRLDQERRAGGVFSWTTGVDYRRQLDQSGRRAMVAALYRAAGLDLDADLKRLQAAPPIAAKPAAVRYMMQHYTPNARAAVPLIAVQAIGDGLTAPALQRGYAEAAGARVQSLWVRQAGHCTFTPDTVLASIRYLEARLDSGRWPGRPAGFVAHTPSPMLRPCVRGVRCK</sequence>
<feature type="domain" description="Serine aminopeptidase S33" evidence="2">
    <location>
        <begin position="102"/>
        <end position="215"/>
    </location>
</feature>
<dbReference type="RefSeq" id="WP_097065014.1">
    <property type="nucleotide sequence ID" value="NZ_OBMI01000003.1"/>
</dbReference>
<evidence type="ECO:0000313" key="3">
    <source>
        <dbReference type="EMBL" id="SOB88236.1"/>
    </source>
</evidence>
<gene>
    <name evidence="3" type="ORF">SAMN06297144_3381</name>
</gene>
<keyword evidence="1" id="KW-0732">Signal</keyword>
<dbReference type="InterPro" id="IPR022742">
    <property type="entry name" value="Hydrolase_4"/>
</dbReference>
<dbReference type="EMBL" id="OBMI01000003">
    <property type="protein sequence ID" value="SOB88236.1"/>
    <property type="molecule type" value="Genomic_DNA"/>
</dbReference>
<evidence type="ECO:0000313" key="4">
    <source>
        <dbReference type="Proteomes" id="UP000219494"/>
    </source>
</evidence>
<dbReference type="Pfam" id="PF12146">
    <property type="entry name" value="Hydrolase_4"/>
    <property type="match status" value="1"/>
</dbReference>
<reference evidence="3 4" key="1">
    <citation type="submission" date="2017-07" db="EMBL/GenBank/DDBJ databases">
        <authorList>
            <person name="Sun Z.S."/>
            <person name="Albrecht U."/>
            <person name="Echele G."/>
            <person name="Lee C.C."/>
        </authorList>
    </citation>
    <scope>NUCLEOTIDE SEQUENCE [LARGE SCALE GENOMIC DNA]</scope>
    <source>
        <strain evidence="3 4">CGMCC 1.12672</strain>
    </source>
</reference>
<accession>A0A285R297</accession>
<dbReference type="Proteomes" id="UP000219494">
    <property type="component" value="Unassembled WGS sequence"/>
</dbReference>
<evidence type="ECO:0000256" key="1">
    <source>
        <dbReference type="SAM" id="SignalP"/>
    </source>
</evidence>
<feature type="chain" id="PRO_5012448087" evidence="1">
    <location>
        <begin position="21"/>
        <end position="419"/>
    </location>
</feature>
<dbReference type="OrthoDB" id="7197847at2"/>
<name>A0A285R297_9SPHN</name>
<keyword evidence="3" id="KW-0031">Aminopeptidase</keyword>
<organism evidence="3 4">
    <name type="scientific">Sphingomonas guangdongensis</name>
    <dbReference type="NCBI Taxonomy" id="1141890"/>
    <lineage>
        <taxon>Bacteria</taxon>
        <taxon>Pseudomonadati</taxon>
        <taxon>Pseudomonadota</taxon>
        <taxon>Alphaproteobacteria</taxon>
        <taxon>Sphingomonadales</taxon>
        <taxon>Sphingomonadaceae</taxon>
        <taxon>Sphingomonas</taxon>
    </lineage>
</organism>
<dbReference type="SUPFAM" id="SSF53474">
    <property type="entry name" value="alpha/beta-Hydrolases"/>
    <property type="match status" value="1"/>
</dbReference>
<keyword evidence="3" id="KW-0645">Protease</keyword>
<dbReference type="InterPro" id="IPR029058">
    <property type="entry name" value="AB_hydrolase_fold"/>
</dbReference>
<keyword evidence="3" id="KW-0378">Hydrolase</keyword>
<proteinExistence type="predicted"/>
<dbReference type="GO" id="GO:0004177">
    <property type="term" value="F:aminopeptidase activity"/>
    <property type="evidence" value="ECO:0007669"/>
    <property type="project" value="UniProtKB-KW"/>
</dbReference>
<dbReference type="Gene3D" id="3.40.50.1820">
    <property type="entry name" value="alpha/beta hydrolase"/>
    <property type="match status" value="1"/>
</dbReference>
<evidence type="ECO:0000259" key="2">
    <source>
        <dbReference type="Pfam" id="PF12146"/>
    </source>
</evidence>
<dbReference type="AlphaFoldDB" id="A0A285R297"/>
<feature type="signal peptide" evidence="1">
    <location>
        <begin position="1"/>
        <end position="20"/>
    </location>
</feature>
<keyword evidence="4" id="KW-1185">Reference proteome</keyword>
<protein>
    <submittedName>
        <fullName evidence="3">Serine aminopeptidase, S33</fullName>
    </submittedName>
</protein>